<keyword evidence="19" id="KW-1185">Reference proteome</keyword>
<evidence type="ECO:0000256" key="6">
    <source>
        <dbReference type="ARBA" id="ARBA00022763"/>
    </source>
</evidence>
<comment type="catalytic activity">
    <reaction evidence="10">
        <text>8-oxo-dGTP + H2O = 8-oxo-dGMP + diphosphate + H(+)</text>
        <dbReference type="Rhea" id="RHEA:31575"/>
        <dbReference type="ChEBI" id="CHEBI:15377"/>
        <dbReference type="ChEBI" id="CHEBI:15378"/>
        <dbReference type="ChEBI" id="CHEBI:33019"/>
        <dbReference type="ChEBI" id="CHEBI:63224"/>
        <dbReference type="ChEBI" id="CHEBI:77896"/>
        <dbReference type="EC" id="3.6.1.55"/>
    </reaction>
</comment>
<dbReference type="GO" id="GO:0035539">
    <property type="term" value="F:8-oxo-7,8-dihydrodeoxyguanosine triphosphate pyrophosphatase activity"/>
    <property type="evidence" value="ECO:0007669"/>
    <property type="project" value="UniProtKB-EC"/>
</dbReference>
<dbReference type="InterPro" id="IPR020476">
    <property type="entry name" value="Nudix_hydrolase"/>
</dbReference>
<dbReference type="EMBL" id="FSRC01000003">
    <property type="protein sequence ID" value="SIO16469.1"/>
    <property type="molecule type" value="Genomic_DNA"/>
</dbReference>
<dbReference type="InterPro" id="IPR015797">
    <property type="entry name" value="NUDIX_hydrolase-like_dom_sf"/>
</dbReference>
<evidence type="ECO:0000313" key="18">
    <source>
        <dbReference type="EMBL" id="SIO16469.1"/>
    </source>
</evidence>
<keyword evidence="9" id="KW-0234">DNA repair</keyword>
<evidence type="ECO:0000256" key="12">
    <source>
        <dbReference type="ARBA" id="ARBA00038905"/>
    </source>
</evidence>
<evidence type="ECO:0000256" key="9">
    <source>
        <dbReference type="ARBA" id="ARBA00023204"/>
    </source>
</evidence>
<evidence type="ECO:0000256" key="16">
    <source>
        <dbReference type="ARBA" id="ARBA00042798"/>
    </source>
</evidence>
<dbReference type="OrthoDB" id="9810648at2"/>
<dbReference type="AlphaFoldDB" id="A0A1N6H9T4"/>
<evidence type="ECO:0000256" key="5">
    <source>
        <dbReference type="ARBA" id="ARBA00022723"/>
    </source>
</evidence>
<gene>
    <name evidence="18" type="ORF">SAMN05444394_3670</name>
</gene>
<dbReference type="GO" id="GO:0044716">
    <property type="term" value="F:8-oxo-GDP phosphatase activity"/>
    <property type="evidence" value="ECO:0007669"/>
    <property type="project" value="TreeGrafter"/>
</dbReference>
<comment type="similarity">
    <text evidence="2">Belongs to the Nudix hydrolase family.</text>
</comment>
<dbReference type="EC" id="3.6.1.55" evidence="12"/>
<dbReference type="STRING" id="226505.SAMN05444394_3670"/>
<dbReference type="GO" id="GO:0008413">
    <property type="term" value="F:8-oxo-7,8-dihydroguanosine triphosphate pyrophosphatase activity"/>
    <property type="evidence" value="ECO:0007669"/>
    <property type="project" value="TreeGrafter"/>
</dbReference>
<name>A0A1N6H9T4_9BACT</name>
<dbReference type="Pfam" id="PF00293">
    <property type="entry name" value="NUDIX"/>
    <property type="match status" value="1"/>
</dbReference>
<evidence type="ECO:0000256" key="4">
    <source>
        <dbReference type="ARBA" id="ARBA00022705"/>
    </source>
</evidence>
<dbReference type="GO" id="GO:0044715">
    <property type="term" value="F:8-oxo-dGDP phosphatase activity"/>
    <property type="evidence" value="ECO:0007669"/>
    <property type="project" value="TreeGrafter"/>
</dbReference>
<comment type="cofactor">
    <cofactor evidence="1">
        <name>Mg(2+)</name>
        <dbReference type="ChEBI" id="CHEBI:18420"/>
    </cofactor>
</comment>
<dbReference type="Gene3D" id="3.90.79.10">
    <property type="entry name" value="Nucleoside Triphosphate Pyrophosphohydrolase"/>
    <property type="match status" value="1"/>
</dbReference>
<sequence>MKTISVSCAIIIHLNKVLVAKRSSTMSQPGMWEFPGGKLEQGESPEESLIREIKEELGMEVSVYSQLTVSKYAYSEEKIIELIPFICGWKSGDIRVLEHERVDWLEIEELRLLNWAPADIPVYNELLENWQAFRSRNTNRAKN</sequence>
<evidence type="ECO:0000256" key="3">
    <source>
        <dbReference type="ARBA" id="ARBA00022457"/>
    </source>
</evidence>
<dbReference type="InterPro" id="IPR047127">
    <property type="entry name" value="MutT-like"/>
</dbReference>
<dbReference type="CDD" id="cd03425">
    <property type="entry name" value="NUDIX_MutT_NudA_like"/>
    <property type="match status" value="1"/>
</dbReference>
<dbReference type="InterPro" id="IPR000086">
    <property type="entry name" value="NUDIX_hydrolase_dom"/>
</dbReference>
<evidence type="ECO:0000313" key="19">
    <source>
        <dbReference type="Proteomes" id="UP000185221"/>
    </source>
</evidence>
<evidence type="ECO:0000256" key="11">
    <source>
        <dbReference type="ARBA" id="ARBA00036904"/>
    </source>
</evidence>
<evidence type="ECO:0000256" key="7">
    <source>
        <dbReference type="ARBA" id="ARBA00022801"/>
    </source>
</evidence>
<protein>
    <recommendedName>
        <fullName evidence="13">8-oxo-dGTP diphosphatase</fullName>
        <ecNumber evidence="12">3.6.1.55</ecNumber>
    </recommendedName>
    <alternativeName>
        <fullName evidence="16">7,8-dihydro-8-oxoguanine-triphosphatase</fullName>
    </alternativeName>
    <alternativeName>
        <fullName evidence="15">Mutator protein MutT</fullName>
    </alternativeName>
    <alternativeName>
        <fullName evidence="14">dGTP pyrophosphohydrolase</fullName>
    </alternativeName>
</protein>
<evidence type="ECO:0000256" key="13">
    <source>
        <dbReference type="ARBA" id="ARBA00040794"/>
    </source>
</evidence>
<dbReference type="GO" id="GO:0006260">
    <property type="term" value="P:DNA replication"/>
    <property type="evidence" value="ECO:0007669"/>
    <property type="project" value="UniProtKB-KW"/>
</dbReference>
<evidence type="ECO:0000256" key="8">
    <source>
        <dbReference type="ARBA" id="ARBA00022842"/>
    </source>
</evidence>
<dbReference type="Proteomes" id="UP000185221">
    <property type="component" value="Unassembled WGS sequence"/>
</dbReference>
<feature type="domain" description="Nudix hydrolase" evidence="17">
    <location>
        <begin position="1"/>
        <end position="128"/>
    </location>
</feature>
<evidence type="ECO:0000256" key="1">
    <source>
        <dbReference type="ARBA" id="ARBA00001946"/>
    </source>
</evidence>
<dbReference type="PRINTS" id="PR00502">
    <property type="entry name" value="NUDIXFAMILY"/>
</dbReference>
<evidence type="ECO:0000256" key="15">
    <source>
        <dbReference type="ARBA" id="ARBA00041979"/>
    </source>
</evidence>
<organism evidence="18 19">
    <name type="scientific">Algoriphagus halophilus</name>
    <dbReference type="NCBI Taxonomy" id="226505"/>
    <lineage>
        <taxon>Bacteria</taxon>
        <taxon>Pseudomonadati</taxon>
        <taxon>Bacteroidota</taxon>
        <taxon>Cytophagia</taxon>
        <taxon>Cytophagales</taxon>
        <taxon>Cyclobacteriaceae</taxon>
        <taxon>Algoriphagus</taxon>
    </lineage>
</organism>
<keyword evidence="8" id="KW-0460">Magnesium</keyword>
<dbReference type="PROSITE" id="PS51462">
    <property type="entry name" value="NUDIX"/>
    <property type="match status" value="1"/>
</dbReference>
<keyword evidence="4" id="KW-0235">DNA replication</keyword>
<comment type="catalytic activity">
    <reaction evidence="11">
        <text>8-oxo-GTP + H2O = 8-oxo-GMP + diphosphate + H(+)</text>
        <dbReference type="Rhea" id="RHEA:67616"/>
        <dbReference type="ChEBI" id="CHEBI:15377"/>
        <dbReference type="ChEBI" id="CHEBI:15378"/>
        <dbReference type="ChEBI" id="CHEBI:33019"/>
        <dbReference type="ChEBI" id="CHEBI:143553"/>
        <dbReference type="ChEBI" id="CHEBI:145694"/>
    </reaction>
</comment>
<evidence type="ECO:0000259" key="17">
    <source>
        <dbReference type="PROSITE" id="PS51462"/>
    </source>
</evidence>
<keyword evidence="3" id="KW-0515">Mutator protein</keyword>
<accession>A0A1N6H9T4</accession>
<dbReference type="PANTHER" id="PTHR47707">
    <property type="entry name" value="8-OXO-DGTP DIPHOSPHATASE"/>
    <property type="match status" value="1"/>
</dbReference>
<evidence type="ECO:0000256" key="10">
    <source>
        <dbReference type="ARBA" id="ARBA00035861"/>
    </source>
</evidence>
<keyword evidence="5" id="KW-0479">Metal-binding</keyword>
<keyword evidence="7" id="KW-0378">Hydrolase</keyword>
<proteinExistence type="inferred from homology"/>
<dbReference type="RefSeq" id="WP_074226441.1">
    <property type="nucleotide sequence ID" value="NZ_FSRC01000003.1"/>
</dbReference>
<dbReference type="GO" id="GO:0046872">
    <property type="term" value="F:metal ion binding"/>
    <property type="evidence" value="ECO:0007669"/>
    <property type="project" value="UniProtKB-KW"/>
</dbReference>
<evidence type="ECO:0000256" key="2">
    <source>
        <dbReference type="ARBA" id="ARBA00005582"/>
    </source>
</evidence>
<reference evidence="19" key="1">
    <citation type="submission" date="2016-11" db="EMBL/GenBank/DDBJ databases">
        <authorList>
            <person name="Varghese N."/>
            <person name="Submissions S."/>
        </authorList>
    </citation>
    <scope>NUCLEOTIDE SEQUENCE [LARGE SCALE GENOMIC DNA]</scope>
    <source>
        <strain evidence="19">DSM 15292</strain>
    </source>
</reference>
<dbReference type="SUPFAM" id="SSF55811">
    <property type="entry name" value="Nudix"/>
    <property type="match status" value="1"/>
</dbReference>
<keyword evidence="6" id="KW-0227">DNA damage</keyword>
<evidence type="ECO:0000256" key="14">
    <source>
        <dbReference type="ARBA" id="ARBA00041592"/>
    </source>
</evidence>
<dbReference type="GO" id="GO:0006281">
    <property type="term" value="P:DNA repair"/>
    <property type="evidence" value="ECO:0007669"/>
    <property type="project" value="UniProtKB-KW"/>
</dbReference>
<dbReference type="PANTHER" id="PTHR47707:SF1">
    <property type="entry name" value="NUDIX HYDROLASE FAMILY PROTEIN"/>
    <property type="match status" value="1"/>
</dbReference>